<dbReference type="AlphaFoldDB" id="A0A285J6Y5"/>
<keyword evidence="3" id="KW-0969">Cilium</keyword>
<keyword evidence="3" id="KW-0282">Flagellum</keyword>
<feature type="compositionally biased region" description="Polar residues" evidence="1">
    <location>
        <begin position="48"/>
        <end position="70"/>
    </location>
</feature>
<evidence type="ECO:0000259" key="2">
    <source>
        <dbReference type="Pfam" id="PF02120"/>
    </source>
</evidence>
<feature type="region of interest" description="Disordered" evidence="1">
    <location>
        <begin position="410"/>
        <end position="456"/>
    </location>
</feature>
<feature type="region of interest" description="Disordered" evidence="1">
    <location>
        <begin position="219"/>
        <end position="238"/>
    </location>
</feature>
<accession>A0A285J6Y5</accession>
<feature type="compositionally biased region" description="Polar residues" evidence="1">
    <location>
        <begin position="623"/>
        <end position="635"/>
    </location>
</feature>
<feature type="region of interest" description="Disordered" evidence="1">
    <location>
        <begin position="48"/>
        <end position="94"/>
    </location>
</feature>
<feature type="compositionally biased region" description="Polar residues" evidence="1">
    <location>
        <begin position="413"/>
        <end position="431"/>
    </location>
</feature>
<evidence type="ECO:0000256" key="1">
    <source>
        <dbReference type="SAM" id="MobiDB-lite"/>
    </source>
</evidence>
<dbReference type="CDD" id="cd17470">
    <property type="entry name" value="T3SS_Flik_C"/>
    <property type="match status" value="1"/>
</dbReference>
<dbReference type="Gene3D" id="3.30.750.140">
    <property type="match status" value="1"/>
</dbReference>
<dbReference type="OrthoDB" id="1792985at2"/>
<dbReference type="PANTHER" id="PTHR37533">
    <property type="entry name" value="FLAGELLAR HOOK-LENGTH CONTROL PROTEIN"/>
    <property type="match status" value="1"/>
</dbReference>
<gene>
    <name evidence="3" type="ORF">SAMN06297280_3061</name>
</gene>
<feature type="region of interest" description="Disordered" evidence="1">
    <location>
        <begin position="132"/>
        <end position="160"/>
    </location>
</feature>
<evidence type="ECO:0000313" key="3">
    <source>
        <dbReference type="EMBL" id="SNY56099.1"/>
    </source>
</evidence>
<sequence>MNPLLSLSFAVSGPVAAGAEPAVHDAGTVIDNTGGVNKFGRLLNQSGEQQKTDRQSIAGNNTFGNSTAGFTITGKGKRAASMEGQPTDRPEYSVPPVIPPEAELILADEKNAGTLLGLLDLASQTRLQLTSRADEKGEDAAKAGSNGIADSDDSTKSTNGKKVAKGEWFILPVYPGSSAAGSAAGYTVELEQAEGDTKNQSAVDKAAAALLTGINNAAGEAEEQSGSAPEDSTADNLKHGQHNTVSAMTAAEQAVAKSAEVDAIAASANIATEALSDKASAQISSDKLTDTSEVGSRVSALNQQSKASANVEAELLARQQSVLEGLDIDSELTSELKALASAESAAVKSTVVPQTSDPMISAAEATELQKATASARSAATTIFENADKTVLATDDNKPGSTLASAAMVAESSLAKQQRGGSAESHNQTKQSLLAEPETGSQQTKADSGLAAGSARTDSSLSGFGSILSQAGQSQSETLMARLEAATVTGSQQTAERAKAQSVNKSVTEQLKQVNLLAQNAAGQLKERINMMVRQNIHVAEIRLDPADLGQMQIRVNLQQEQASVQFIVQQQHAKELLEQQMPRLREMLQQQGIQLGEGNVQQQRHGDSQASGRRDGNSGSGQGANEQPTEEQATAVQLDVKLSERIVDYYA</sequence>
<reference evidence="4" key="1">
    <citation type="submission" date="2017-09" db="EMBL/GenBank/DDBJ databases">
        <authorList>
            <person name="Varghese N."/>
            <person name="Submissions S."/>
        </authorList>
    </citation>
    <scope>NUCLEOTIDE SEQUENCE [LARGE SCALE GENOMIC DNA]</scope>
    <source>
        <strain evidence="4">CGMCC 1.12461</strain>
    </source>
</reference>
<name>A0A285J6Y5_9GAMM</name>
<keyword evidence="3" id="KW-0966">Cell projection</keyword>
<dbReference type="Pfam" id="PF02120">
    <property type="entry name" value="Flg_hook"/>
    <property type="match status" value="1"/>
</dbReference>
<dbReference type="Proteomes" id="UP000219353">
    <property type="component" value="Unassembled WGS sequence"/>
</dbReference>
<organism evidence="3 4">
    <name type="scientific">Arsukibacterium tuosuense</name>
    <dbReference type="NCBI Taxonomy" id="1323745"/>
    <lineage>
        <taxon>Bacteria</taxon>
        <taxon>Pseudomonadati</taxon>
        <taxon>Pseudomonadota</taxon>
        <taxon>Gammaproteobacteria</taxon>
        <taxon>Chromatiales</taxon>
        <taxon>Chromatiaceae</taxon>
        <taxon>Arsukibacterium</taxon>
    </lineage>
</organism>
<dbReference type="InterPro" id="IPR052563">
    <property type="entry name" value="FliK"/>
</dbReference>
<feature type="compositionally biased region" description="Basic and acidic residues" evidence="1">
    <location>
        <begin position="132"/>
        <end position="141"/>
    </location>
</feature>
<protein>
    <submittedName>
        <fullName evidence="3">Flagellar hook-length control protein FliK</fullName>
    </submittedName>
</protein>
<dbReference type="PANTHER" id="PTHR37533:SF2">
    <property type="entry name" value="FLAGELLAR HOOK-LENGTH CONTROL PROTEIN"/>
    <property type="match status" value="1"/>
</dbReference>
<dbReference type="InterPro" id="IPR021136">
    <property type="entry name" value="Flagellar_hook_control-like_C"/>
</dbReference>
<feature type="compositionally biased region" description="Basic and acidic residues" evidence="1">
    <location>
        <begin position="604"/>
        <end position="616"/>
    </location>
</feature>
<proteinExistence type="predicted"/>
<feature type="region of interest" description="Disordered" evidence="1">
    <location>
        <begin position="598"/>
        <end position="636"/>
    </location>
</feature>
<keyword evidence="4" id="KW-1185">Reference proteome</keyword>
<evidence type="ECO:0000313" key="4">
    <source>
        <dbReference type="Proteomes" id="UP000219353"/>
    </source>
</evidence>
<dbReference type="RefSeq" id="WP_097112248.1">
    <property type="nucleotide sequence ID" value="NZ_OBEB01000006.1"/>
</dbReference>
<dbReference type="InterPro" id="IPR038610">
    <property type="entry name" value="FliK-like_C_sf"/>
</dbReference>
<dbReference type="EMBL" id="OBEB01000006">
    <property type="protein sequence ID" value="SNY56099.1"/>
    <property type="molecule type" value="Genomic_DNA"/>
</dbReference>
<feature type="domain" description="Flagellar hook-length control protein-like C-terminal" evidence="2">
    <location>
        <begin position="526"/>
        <end position="607"/>
    </location>
</feature>